<accession>A0AA36C331</accession>
<keyword evidence="3" id="KW-1185">Reference proteome</keyword>
<organism evidence="2 3">
    <name type="scientific">Mesorhabditis spiculigera</name>
    <dbReference type="NCBI Taxonomy" id="96644"/>
    <lineage>
        <taxon>Eukaryota</taxon>
        <taxon>Metazoa</taxon>
        <taxon>Ecdysozoa</taxon>
        <taxon>Nematoda</taxon>
        <taxon>Chromadorea</taxon>
        <taxon>Rhabditida</taxon>
        <taxon>Rhabditina</taxon>
        <taxon>Rhabditomorpha</taxon>
        <taxon>Rhabditoidea</taxon>
        <taxon>Rhabditidae</taxon>
        <taxon>Mesorhabditinae</taxon>
        <taxon>Mesorhabditis</taxon>
    </lineage>
</organism>
<dbReference type="EMBL" id="CATQJA010000002">
    <property type="protein sequence ID" value="CAJ0557306.1"/>
    <property type="molecule type" value="Genomic_DNA"/>
</dbReference>
<reference evidence="2" key="1">
    <citation type="submission" date="2023-06" db="EMBL/GenBank/DDBJ databases">
        <authorList>
            <person name="Delattre M."/>
        </authorList>
    </citation>
    <scope>NUCLEOTIDE SEQUENCE</scope>
    <source>
        <strain evidence="2">AF72</strain>
    </source>
</reference>
<feature type="non-terminal residue" evidence="2">
    <location>
        <position position="126"/>
    </location>
</feature>
<dbReference type="Proteomes" id="UP001177023">
    <property type="component" value="Unassembled WGS sequence"/>
</dbReference>
<name>A0AA36C331_9BILA</name>
<evidence type="ECO:0000313" key="3">
    <source>
        <dbReference type="Proteomes" id="UP001177023"/>
    </source>
</evidence>
<comment type="caution">
    <text evidence="2">The sequence shown here is derived from an EMBL/GenBank/DDBJ whole genome shotgun (WGS) entry which is preliminary data.</text>
</comment>
<proteinExistence type="predicted"/>
<evidence type="ECO:0000256" key="1">
    <source>
        <dbReference type="SAM" id="MobiDB-lite"/>
    </source>
</evidence>
<sequence length="126" mass="12922">MPASACPDVTLLRTSVTDDSSLTGERVSPVAVVDLLRSRAAQDLRAQITGCVPSFSRSAKDTLCPSGLPGSTAIVKVLLAKSGGDPATTPASSGLGPCWRRQPERTTSARCALGDLGDEIRGPGKS</sequence>
<feature type="region of interest" description="Disordered" evidence="1">
    <location>
        <begin position="84"/>
        <end position="126"/>
    </location>
</feature>
<protein>
    <submittedName>
        <fullName evidence="2">Uncharacterized protein</fullName>
    </submittedName>
</protein>
<gene>
    <name evidence="2" type="ORF">MSPICULIGERA_LOCUS64</name>
</gene>
<evidence type="ECO:0000313" key="2">
    <source>
        <dbReference type="EMBL" id="CAJ0557306.1"/>
    </source>
</evidence>
<dbReference type="AlphaFoldDB" id="A0AA36C331"/>